<dbReference type="SUPFAM" id="SSF56112">
    <property type="entry name" value="Protein kinase-like (PK-like)"/>
    <property type="match status" value="1"/>
</dbReference>
<dbReference type="PANTHER" id="PTHR48011:SF4">
    <property type="entry name" value="MITOGEN-ACTIVATED PROTEIN KINASE KINASE KINASE 19"/>
    <property type="match status" value="1"/>
</dbReference>
<dbReference type="PROSITE" id="PS50011">
    <property type="entry name" value="PROTEIN_KINASE_DOM"/>
    <property type="match status" value="1"/>
</dbReference>
<comment type="caution">
    <text evidence="2">The sequence shown here is derived from an EMBL/GenBank/DDBJ whole genome shotgun (WGS) entry which is preliminary data.</text>
</comment>
<evidence type="ECO:0000313" key="2">
    <source>
        <dbReference type="EMBL" id="PNG99227.1"/>
    </source>
</evidence>
<feature type="non-terminal residue" evidence="2">
    <location>
        <position position="1"/>
    </location>
</feature>
<evidence type="ECO:0000313" key="3">
    <source>
        <dbReference type="Proteomes" id="UP000236333"/>
    </source>
</evidence>
<evidence type="ECO:0000259" key="1">
    <source>
        <dbReference type="PROSITE" id="PS50011"/>
    </source>
</evidence>
<dbReference type="OrthoDB" id="538877at2759"/>
<name>A0A2J7ZG57_9CHLO</name>
<proteinExistence type="predicted"/>
<sequence length="113" mass="11612">LVLLTLLEVALALRHLHGRALVHRDVKPGNVLLKGCAATATDPRGFSAKLADFGLAMVLDRQADAQEGGGGGCYTLQYEAAGTADHMAPEACRGGGTFGTSPFIGNGEAHVTP</sequence>
<accession>A0A2J7ZG57</accession>
<keyword evidence="3" id="KW-1185">Reference proteome</keyword>
<dbReference type="PANTHER" id="PTHR48011">
    <property type="entry name" value="CCR4-NOT TRANSCRIPTIONAL COMPLEX SUBUNIT CAF120-RELATED"/>
    <property type="match status" value="1"/>
</dbReference>
<protein>
    <submittedName>
        <fullName evidence="2">L-type lectin-domain containing receptor kinase V.7</fullName>
    </submittedName>
</protein>
<reference evidence="2 3" key="1">
    <citation type="journal article" date="2017" name="Mol. Biol. Evol.">
        <title>The 4-celled Tetrabaena socialis nuclear genome reveals the essential components for genetic control of cell number at the origin of multicellularity in the volvocine lineage.</title>
        <authorList>
            <person name="Featherston J."/>
            <person name="Arakaki Y."/>
            <person name="Hanschen E.R."/>
            <person name="Ferris P.J."/>
            <person name="Michod R.E."/>
            <person name="Olson B.J.S.C."/>
            <person name="Nozaki H."/>
            <person name="Durand P.M."/>
        </authorList>
    </citation>
    <scope>NUCLEOTIDE SEQUENCE [LARGE SCALE GENOMIC DNA]</scope>
    <source>
        <strain evidence="2 3">NIES-571</strain>
    </source>
</reference>
<dbReference type="AlphaFoldDB" id="A0A2J7ZG57"/>
<dbReference type="InterPro" id="IPR000719">
    <property type="entry name" value="Prot_kinase_dom"/>
</dbReference>
<feature type="domain" description="Protein kinase" evidence="1">
    <location>
        <begin position="1"/>
        <end position="113"/>
    </location>
</feature>
<dbReference type="InterPro" id="IPR011009">
    <property type="entry name" value="Kinase-like_dom_sf"/>
</dbReference>
<dbReference type="GO" id="GO:0007165">
    <property type="term" value="P:signal transduction"/>
    <property type="evidence" value="ECO:0007669"/>
    <property type="project" value="TreeGrafter"/>
</dbReference>
<dbReference type="InterPro" id="IPR052751">
    <property type="entry name" value="Plant_MAPKKK"/>
</dbReference>
<dbReference type="Proteomes" id="UP000236333">
    <property type="component" value="Unassembled WGS sequence"/>
</dbReference>
<dbReference type="InterPro" id="IPR008271">
    <property type="entry name" value="Ser/Thr_kinase_AS"/>
</dbReference>
<keyword evidence="2" id="KW-0675">Receptor</keyword>
<dbReference type="EMBL" id="PGGS01003618">
    <property type="protein sequence ID" value="PNG99227.1"/>
    <property type="molecule type" value="Genomic_DNA"/>
</dbReference>
<dbReference type="PROSITE" id="PS00108">
    <property type="entry name" value="PROTEIN_KINASE_ST"/>
    <property type="match status" value="1"/>
</dbReference>
<keyword evidence="2" id="KW-0808">Transferase</keyword>
<dbReference type="GO" id="GO:0030246">
    <property type="term" value="F:carbohydrate binding"/>
    <property type="evidence" value="ECO:0007669"/>
    <property type="project" value="UniProtKB-KW"/>
</dbReference>
<keyword evidence="2" id="KW-0418">Kinase</keyword>
<dbReference type="Pfam" id="PF00069">
    <property type="entry name" value="Pkinase"/>
    <property type="match status" value="1"/>
</dbReference>
<dbReference type="Gene3D" id="1.10.510.10">
    <property type="entry name" value="Transferase(Phosphotransferase) domain 1"/>
    <property type="match status" value="1"/>
</dbReference>
<dbReference type="GO" id="GO:0005524">
    <property type="term" value="F:ATP binding"/>
    <property type="evidence" value="ECO:0007669"/>
    <property type="project" value="InterPro"/>
</dbReference>
<organism evidence="2 3">
    <name type="scientific">Tetrabaena socialis</name>
    <dbReference type="NCBI Taxonomy" id="47790"/>
    <lineage>
        <taxon>Eukaryota</taxon>
        <taxon>Viridiplantae</taxon>
        <taxon>Chlorophyta</taxon>
        <taxon>core chlorophytes</taxon>
        <taxon>Chlorophyceae</taxon>
        <taxon>CS clade</taxon>
        <taxon>Chlamydomonadales</taxon>
        <taxon>Tetrabaenaceae</taxon>
        <taxon>Tetrabaena</taxon>
    </lineage>
</organism>
<dbReference type="GO" id="GO:0004672">
    <property type="term" value="F:protein kinase activity"/>
    <property type="evidence" value="ECO:0007669"/>
    <property type="project" value="InterPro"/>
</dbReference>
<keyword evidence="2" id="KW-0430">Lectin</keyword>
<gene>
    <name evidence="2" type="ORF">TSOC_015000</name>
</gene>